<keyword evidence="2" id="KW-0808">Transferase</keyword>
<gene>
    <name evidence="2" type="ORF">SAMN04488038_11291</name>
</gene>
<dbReference type="Proteomes" id="UP000199233">
    <property type="component" value="Unassembled WGS sequence"/>
</dbReference>
<dbReference type="InterPro" id="IPR050931">
    <property type="entry name" value="Mito_Protein_Transport_Metaxin"/>
</dbReference>
<dbReference type="STRING" id="489703.SAMN04488038_11291"/>
<dbReference type="SUPFAM" id="SSF47616">
    <property type="entry name" value="GST C-terminal domain-like"/>
    <property type="match status" value="1"/>
</dbReference>
<dbReference type="Gene3D" id="1.20.1050.10">
    <property type="match status" value="2"/>
</dbReference>
<keyword evidence="3" id="KW-1185">Reference proteome</keyword>
<evidence type="ECO:0000313" key="2">
    <source>
        <dbReference type="EMBL" id="SEQ90848.1"/>
    </source>
</evidence>
<dbReference type="Pfam" id="PF13417">
    <property type="entry name" value="GST_N_3"/>
    <property type="match status" value="1"/>
</dbReference>
<name>A0A1H9JVI2_9GAMM</name>
<dbReference type="RefSeq" id="WP_177189022.1">
    <property type="nucleotide sequence ID" value="NZ_FOFS01000012.1"/>
</dbReference>
<dbReference type="InterPro" id="IPR036249">
    <property type="entry name" value="Thioredoxin-like_sf"/>
</dbReference>
<dbReference type="CDD" id="cd00570">
    <property type="entry name" value="GST_N_family"/>
    <property type="match status" value="1"/>
</dbReference>
<dbReference type="PANTHER" id="PTHR12289">
    <property type="entry name" value="METAXIN RELATED"/>
    <property type="match status" value="1"/>
</dbReference>
<dbReference type="PANTHER" id="PTHR12289:SF67">
    <property type="match status" value="1"/>
</dbReference>
<dbReference type="Pfam" id="PF00043">
    <property type="entry name" value="GST_C"/>
    <property type="match status" value="1"/>
</dbReference>
<dbReference type="GO" id="GO:0016740">
    <property type="term" value="F:transferase activity"/>
    <property type="evidence" value="ECO:0007669"/>
    <property type="project" value="UniProtKB-KW"/>
</dbReference>
<evidence type="ECO:0000313" key="3">
    <source>
        <dbReference type="Proteomes" id="UP000199233"/>
    </source>
</evidence>
<dbReference type="GO" id="GO:0005737">
    <property type="term" value="C:cytoplasm"/>
    <property type="evidence" value="ECO:0007669"/>
    <property type="project" value="TreeGrafter"/>
</dbReference>
<feature type="domain" description="GST N-terminal" evidence="1">
    <location>
        <begin position="4"/>
        <end position="84"/>
    </location>
</feature>
<dbReference type="InterPro" id="IPR004046">
    <property type="entry name" value="GST_C"/>
</dbReference>
<accession>A0A1H9JVI2</accession>
<evidence type="ECO:0000259" key="1">
    <source>
        <dbReference type="PROSITE" id="PS50404"/>
    </source>
</evidence>
<dbReference type="EMBL" id="FOFS01000012">
    <property type="protein sequence ID" value="SEQ90848.1"/>
    <property type="molecule type" value="Genomic_DNA"/>
</dbReference>
<dbReference type="InterPro" id="IPR036282">
    <property type="entry name" value="Glutathione-S-Trfase_C_sf"/>
</dbReference>
<protein>
    <submittedName>
        <fullName evidence="2">Glutathione S-transferase</fullName>
    </submittedName>
</protein>
<dbReference type="PROSITE" id="PS50404">
    <property type="entry name" value="GST_NTER"/>
    <property type="match status" value="1"/>
</dbReference>
<dbReference type="Gene3D" id="3.40.30.10">
    <property type="entry name" value="Glutaredoxin"/>
    <property type="match status" value="1"/>
</dbReference>
<dbReference type="InterPro" id="IPR004045">
    <property type="entry name" value="Glutathione_S-Trfase_N"/>
</dbReference>
<reference evidence="2 3" key="1">
    <citation type="submission" date="2016-10" db="EMBL/GenBank/DDBJ databases">
        <authorList>
            <person name="de Groot N.N."/>
        </authorList>
    </citation>
    <scope>NUCLEOTIDE SEQUENCE [LARGE SCALE GENOMIC DNA]</scope>
    <source>
        <strain evidence="2 3">DSM 25927</strain>
    </source>
</reference>
<proteinExistence type="predicted"/>
<dbReference type="AlphaFoldDB" id="A0A1H9JVI2"/>
<dbReference type="SUPFAM" id="SSF52833">
    <property type="entry name" value="Thioredoxin-like"/>
    <property type="match status" value="1"/>
</dbReference>
<dbReference type="CDD" id="cd00299">
    <property type="entry name" value="GST_C_family"/>
    <property type="match status" value="1"/>
</dbReference>
<sequence length="389" mass="45107">MSQAPYTLYLFWISYFSGKLQAYLRYKEIPHVCVEPQWRGALLHEILPNTGLMKVPVLRTPRAEWLADSTPIIEHLEHEHPAGAVLPDDPVQAFFCRLLEDYADEWLWRPALHYRWSHATDAHAYSRRFAESFLSSHPAPKWLLAMMVRERQRRIYVRGDGVRADTRAHVESVYLNTLDRLQAIFAQQPFLLGDRPCLADFGFFASMFRHFSLDPTPSLIMQQRAPAVFAWVARLWNTRCSEVSAPWPAPGTLPALWQPLLRDVGEAYLPYLLANARAWREGRRHFDFEVQGACYRKLPVVQYRVWCREQLQAHHQALAPAARAAVDVQLQACGALQFLLADGRIESGLYRDCQPPFCRTLQVGRLETLRRFFTGTHWQFPKLSARRAR</sequence>
<organism evidence="2 3">
    <name type="scientific">Solimonas aquatica</name>
    <dbReference type="NCBI Taxonomy" id="489703"/>
    <lineage>
        <taxon>Bacteria</taxon>
        <taxon>Pseudomonadati</taxon>
        <taxon>Pseudomonadota</taxon>
        <taxon>Gammaproteobacteria</taxon>
        <taxon>Nevskiales</taxon>
        <taxon>Nevskiaceae</taxon>
        <taxon>Solimonas</taxon>
    </lineage>
</organism>